<gene>
    <name evidence="2" type="ORF">ANANG_G00025420</name>
</gene>
<evidence type="ECO:0000313" key="2">
    <source>
        <dbReference type="EMBL" id="KAG5857997.1"/>
    </source>
</evidence>
<evidence type="ECO:0000313" key="3">
    <source>
        <dbReference type="Proteomes" id="UP001044222"/>
    </source>
</evidence>
<accession>A0A9D3SCC8</accession>
<dbReference type="EMBL" id="JAFIRN010000001">
    <property type="protein sequence ID" value="KAG5857997.1"/>
    <property type="molecule type" value="Genomic_DNA"/>
</dbReference>
<feature type="region of interest" description="Disordered" evidence="1">
    <location>
        <begin position="1"/>
        <end position="77"/>
    </location>
</feature>
<dbReference type="AlphaFoldDB" id="A0A9D3SCC8"/>
<sequence length="159" mass="16426">MGGGERYNIPVSHPERGVCKKGQHHGGGVRQRGRDHSGPMAVRGGAGANPHPHRKGEKGSKGVGCPWAPEARQAAPAEKSVVRFATVAAAYNQSWDQAVSHLNTLLASQCGGQAYAGAKFSEPPSPSLLPRPPATGCPSPCPPPAVTTGRPWPSSSRAS</sequence>
<evidence type="ECO:0000256" key="1">
    <source>
        <dbReference type="SAM" id="MobiDB-lite"/>
    </source>
</evidence>
<reference evidence="2" key="1">
    <citation type="submission" date="2021-01" db="EMBL/GenBank/DDBJ databases">
        <title>A chromosome-scale assembly of European eel, Anguilla anguilla.</title>
        <authorList>
            <person name="Henkel C."/>
            <person name="Jong-Raadsen S.A."/>
            <person name="Dufour S."/>
            <person name="Weltzien F.-A."/>
            <person name="Palstra A.P."/>
            <person name="Pelster B."/>
            <person name="Spaink H.P."/>
            <person name="Van Den Thillart G.E."/>
            <person name="Jansen H."/>
            <person name="Zahm M."/>
            <person name="Klopp C."/>
            <person name="Cedric C."/>
            <person name="Louis A."/>
            <person name="Berthelot C."/>
            <person name="Parey E."/>
            <person name="Roest Crollius H."/>
            <person name="Montfort J."/>
            <person name="Robinson-Rechavi M."/>
            <person name="Bucao C."/>
            <person name="Bouchez O."/>
            <person name="Gislard M."/>
            <person name="Lluch J."/>
            <person name="Milhes M."/>
            <person name="Lampietro C."/>
            <person name="Lopez Roques C."/>
            <person name="Donnadieu C."/>
            <person name="Braasch I."/>
            <person name="Desvignes T."/>
            <person name="Postlethwait J."/>
            <person name="Bobe J."/>
            <person name="Guiguen Y."/>
            <person name="Dirks R."/>
        </authorList>
    </citation>
    <scope>NUCLEOTIDE SEQUENCE</scope>
    <source>
        <strain evidence="2">Tag_6206</strain>
        <tissue evidence="2">Liver</tissue>
    </source>
</reference>
<protein>
    <submittedName>
        <fullName evidence="2">Uncharacterized protein</fullName>
    </submittedName>
</protein>
<keyword evidence="3" id="KW-1185">Reference proteome</keyword>
<dbReference type="Proteomes" id="UP001044222">
    <property type="component" value="Unassembled WGS sequence"/>
</dbReference>
<proteinExistence type="predicted"/>
<comment type="caution">
    <text evidence="2">The sequence shown here is derived from an EMBL/GenBank/DDBJ whole genome shotgun (WGS) entry which is preliminary data.</text>
</comment>
<feature type="compositionally biased region" description="Pro residues" evidence="1">
    <location>
        <begin position="123"/>
        <end position="145"/>
    </location>
</feature>
<feature type="region of interest" description="Disordered" evidence="1">
    <location>
        <begin position="117"/>
        <end position="159"/>
    </location>
</feature>
<name>A0A9D3SCC8_ANGAN</name>
<dbReference type="InterPro" id="IPR026780">
    <property type="entry name" value="PNRC1/2"/>
</dbReference>
<organism evidence="2 3">
    <name type="scientific">Anguilla anguilla</name>
    <name type="common">European freshwater eel</name>
    <name type="synonym">Muraena anguilla</name>
    <dbReference type="NCBI Taxonomy" id="7936"/>
    <lineage>
        <taxon>Eukaryota</taxon>
        <taxon>Metazoa</taxon>
        <taxon>Chordata</taxon>
        <taxon>Craniata</taxon>
        <taxon>Vertebrata</taxon>
        <taxon>Euteleostomi</taxon>
        <taxon>Actinopterygii</taxon>
        <taxon>Neopterygii</taxon>
        <taxon>Teleostei</taxon>
        <taxon>Anguilliformes</taxon>
        <taxon>Anguillidae</taxon>
        <taxon>Anguilla</taxon>
    </lineage>
</organism>
<dbReference type="PANTHER" id="PTHR15405">
    <property type="entry name" value="PROLINE-RICH NUCLEAR RECEPTOR COACTIVATOR"/>
    <property type="match status" value="1"/>
</dbReference>